<dbReference type="KEGG" id="ccb:Clocel_3248"/>
<dbReference type="Pfam" id="PF20551">
    <property type="entry name" value="DUF6765"/>
    <property type="match status" value="1"/>
</dbReference>
<dbReference type="AlphaFoldDB" id="D9SUH9"/>
<sequence>MDINFHYYLIKSLALTAGFDNEQSEKVATFSQMVDDFEFQKTNMNVLKRPPQFFFDHGFAWKNKIRRGYKFDPVITGIAEVASVSRKVQLKTILPFHFIPLSKVSSGYSDENIARCERGDTNGALVTKLVDEVLYEVQQAKAKKDEGLLKKLPIKFGMLLHVYADSFAHEHFSGMKSWMNVARMTDCYNKFRKSNKNLGPDPNIREKEILAIGHMKIRHIPDAFALQFNYKAKKSSGSGDLDTTRSRYNMDTFMICAGRIYEFMCRYLRNEYTNRDQETFMSIKNLLISAAGLAVEGENEKEEVDLKKLTSNWKKYFPNYIYDYRKMRYFGLNVAAVEDADYVSLAEHGYSTEDLYEVEDERGYKAREYATVRFQEPSEEFYYYNQIAYEHRFHVIGRYDVD</sequence>
<evidence type="ECO:0000313" key="1">
    <source>
        <dbReference type="EMBL" id="ADL52934.1"/>
    </source>
</evidence>
<name>D9SUH9_CLOC7</name>
<dbReference type="OrthoDB" id="569000at2"/>
<dbReference type="Proteomes" id="UP000002730">
    <property type="component" value="Chromosome"/>
</dbReference>
<evidence type="ECO:0000313" key="2">
    <source>
        <dbReference type="Proteomes" id="UP000002730"/>
    </source>
</evidence>
<organism evidence="1 2">
    <name type="scientific">Clostridium cellulovorans (strain ATCC 35296 / DSM 3052 / OCM 3 / 743B)</name>
    <dbReference type="NCBI Taxonomy" id="573061"/>
    <lineage>
        <taxon>Bacteria</taxon>
        <taxon>Bacillati</taxon>
        <taxon>Bacillota</taxon>
        <taxon>Clostridia</taxon>
        <taxon>Eubacteriales</taxon>
        <taxon>Clostridiaceae</taxon>
        <taxon>Clostridium</taxon>
    </lineage>
</organism>
<gene>
    <name evidence="1" type="ordered locus">Clocel_3248</name>
</gene>
<dbReference type="HOGENOM" id="CLU_684587_0_0_9"/>
<dbReference type="InterPro" id="IPR046653">
    <property type="entry name" value="DUF6765"/>
</dbReference>
<protein>
    <submittedName>
        <fullName evidence="1">Uncharacterized protein</fullName>
    </submittedName>
</protein>
<proteinExistence type="predicted"/>
<dbReference type="EMBL" id="CP002160">
    <property type="protein sequence ID" value="ADL52934.1"/>
    <property type="molecule type" value="Genomic_DNA"/>
</dbReference>
<keyword evidence="2" id="KW-1185">Reference proteome</keyword>
<dbReference type="eggNOG" id="ENOG5030UM2">
    <property type="taxonomic scope" value="Bacteria"/>
</dbReference>
<dbReference type="RefSeq" id="WP_010073322.1">
    <property type="nucleotide sequence ID" value="NC_014393.1"/>
</dbReference>
<accession>D9SUH9</accession>
<reference evidence="1 2" key="1">
    <citation type="submission" date="2010-08" db="EMBL/GenBank/DDBJ databases">
        <title>Complete sequence of Clostridium cellulovorans 743B.</title>
        <authorList>
            <consortium name="US DOE Joint Genome Institute"/>
            <person name="Lucas S."/>
            <person name="Copeland A."/>
            <person name="Lapidus A."/>
            <person name="Cheng J.-F."/>
            <person name="Bruce D."/>
            <person name="Goodwin L."/>
            <person name="Pitluck S."/>
            <person name="Chertkov O."/>
            <person name="Detter J.C."/>
            <person name="Han C."/>
            <person name="Tapia R."/>
            <person name="Land M."/>
            <person name="Hauser L."/>
            <person name="Chang Y.-J."/>
            <person name="Jeffries C."/>
            <person name="Kyrpides N."/>
            <person name="Ivanova N."/>
            <person name="Mikhailova N."/>
            <person name="Hemme C.L."/>
            <person name="Woyke T."/>
        </authorList>
    </citation>
    <scope>NUCLEOTIDE SEQUENCE [LARGE SCALE GENOMIC DNA]</scope>
    <source>
        <strain evidence="2">ATCC 35296 / DSM 3052 / OCM 3 / 743B</strain>
    </source>
</reference>